<evidence type="ECO:0000256" key="1">
    <source>
        <dbReference type="SAM" id="Phobius"/>
    </source>
</evidence>
<keyword evidence="1" id="KW-1133">Transmembrane helix</keyword>
<sequence>MDILSLEPSNVGSLVYLSHLFFHTQKFLFNLAHILLTIFKGKQR</sequence>
<keyword evidence="1" id="KW-0812">Transmembrane</keyword>
<reference evidence="2" key="1">
    <citation type="submission" date="2018-02" db="EMBL/GenBank/DDBJ databases">
        <title>Rhizophora mucronata_Transcriptome.</title>
        <authorList>
            <person name="Meera S.P."/>
            <person name="Sreeshan A."/>
            <person name="Augustine A."/>
        </authorList>
    </citation>
    <scope>NUCLEOTIDE SEQUENCE</scope>
    <source>
        <tissue evidence="2">Leaf</tissue>
    </source>
</reference>
<proteinExistence type="predicted"/>
<evidence type="ECO:0000313" key="2">
    <source>
        <dbReference type="EMBL" id="MBX25143.1"/>
    </source>
</evidence>
<accession>A0A2P2M4M1</accession>
<name>A0A2P2M4M1_RHIMU</name>
<dbReference type="AlphaFoldDB" id="A0A2P2M4M1"/>
<feature type="transmembrane region" description="Helical" evidence="1">
    <location>
        <begin position="20"/>
        <end position="39"/>
    </location>
</feature>
<keyword evidence="1" id="KW-0472">Membrane</keyword>
<protein>
    <submittedName>
        <fullName evidence="2">ABC transporter C family member 13 isoform X3</fullName>
    </submittedName>
</protein>
<organism evidence="2">
    <name type="scientific">Rhizophora mucronata</name>
    <name type="common">Asiatic mangrove</name>
    <dbReference type="NCBI Taxonomy" id="61149"/>
    <lineage>
        <taxon>Eukaryota</taxon>
        <taxon>Viridiplantae</taxon>
        <taxon>Streptophyta</taxon>
        <taxon>Embryophyta</taxon>
        <taxon>Tracheophyta</taxon>
        <taxon>Spermatophyta</taxon>
        <taxon>Magnoliopsida</taxon>
        <taxon>eudicotyledons</taxon>
        <taxon>Gunneridae</taxon>
        <taxon>Pentapetalae</taxon>
        <taxon>rosids</taxon>
        <taxon>fabids</taxon>
        <taxon>Malpighiales</taxon>
        <taxon>Rhizophoraceae</taxon>
        <taxon>Rhizophora</taxon>
    </lineage>
</organism>
<dbReference type="EMBL" id="GGEC01044659">
    <property type="protein sequence ID" value="MBX25143.1"/>
    <property type="molecule type" value="Transcribed_RNA"/>
</dbReference>